<comment type="caution">
    <text evidence="2">The sequence shown here is derived from an EMBL/GenBank/DDBJ whole genome shotgun (WGS) entry which is preliminary data.</text>
</comment>
<gene>
    <name evidence="2" type="ORF">KC729_07305</name>
</gene>
<reference evidence="2" key="1">
    <citation type="submission" date="2020-04" db="EMBL/GenBank/DDBJ databases">
        <authorList>
            <person name="Zhang T."/>
        </authorList>
    </citation>
    <scope>NUCLEOTIDE SEQUENCE</scope>
    <source>
        <strain evidence="2">HKST-UBA01</strain>
    </source>
</reference>
<accession>A0A956LYC2</accession>
<feature type="domain" description="Glyoxalase/fosfomycin resistance/dioxygenase" evidence="1">
    <location>
        <begin position="44"/>
        <end position="146"/>
    </location>
</feature>
<sequence length="153" mass="17045">MFDCTRAGHLHPGGSVDYETYRKSYFVDPTPEPRFRYVRSWGAAIYVRDFARALEFYTRVFGPPGYVEGHGTRGWMLGEMSFTLLAGGTGGPTNVELILMLETPGEADRLHAEFLEAGGQGEAPSDQLMYEPLRYAPVTDPFGTTWLLVAKLT</sequence>
<evidence type="ECO:0000313" key="3">
    <source>
        <dbReference type="Proteomes" id="UP000697710"/>
    </source>
</evidence>
<dbReference type="Proteomes" id="UP000697710">
    <property type="component" value="Unassembled WGS sequence"/>
</dbReference>
<name>A0A956LYC2_UNCEI</name>
<evidence type="ECO:0000313" key="2">
    <source>
        <dbReference type="EMBL" id="MCA9727473.1"/>
    </source>
</evidence>
<dbReference type="InterPro" id="IPR029068">
    <property type="entry name" value="Glyas_Bleomycin-R_OHBP_Dase"/>
</dbReference>
<protein>
    <recommendedName>
        <fullName evidence="1">Glyoxalase/fosfomycin resistance/dioxygenase domain-containing protein</fullName>
    </recommendedName>
</protein>
<reference evidence="2" key="2">
    <citation type="journal article" date="2021" name="Microbiome">
        <title>Successional dynamics and alternative stable states in a saline activated sludge microbial community over 9 years.</title>
        <authorList>
            <person name="Wang Y."/>
            <person name="Ye J."/>
            <person name="Ju F."/>
            <person name="Liu L."/>
            <person name="Boyd J.A."/>
            <person name="Deng Y."/>
            <person name="Parks D.H."/>
            <person name="Jiang X."/>
            <person name="Yin X."/>
            <person name="Woodcroft B.J."/>
            <person name="Tyson G.W."/>
            <person name="Hugenholtz P."/>
            <person name="Polz M.F."/>
            <person name="Zhang T."/>
        </authorList>
    </citation>
    <scope>NUCLEOTIDE SEQUENCE</scope>
    <source>
        <strain evidence="2">HKST-UBA01</strain>
    </source>
</reference>
<proteinExistence type="predicted"/>
<organism evidence="2 3">
    <name type="scientific">Eiseniibacteriota bacterium</name>
    <dbReference type="NCBI Taxonomy" id="2212470"/>
    <lineage>
        <taxon>Bacteria</taxon>
        <taxon>Candidatus Eiseniibacteriota</taxon>
    </lineage>
</organism>
<dbReference type="Pfam" id="PF00903">
    <property type="entry name" value="Glyoxalase"/>
    <property type="match status" value="1"/>
</dbReference>
<dbReference type="AlphaFoldDB" id="A0A956LYC2"/>
<dbReference type="InterPro" id="IPR004360">
    <property type="entry name" value="Glyas_Fos-R_dOase_dom"/>
</dbReference>
<dbReference type="Gene3D" id="3.10.180.10">
    <property type="entry name" value="2,3-Dihydroxybiphenyl 1,2-Dioxygenase, domain 1"/>
    <property type="match status" value="1"/>
</dbReference>
<evidence type="ECO:0000259" key="1">
    <source>
        <dbReference type="Pfam" id="PF00903"/>
    </source>
</evidence>
<dbReference type="EMBL" id="JAGQHR010000173">
    <property type="protein sequence ID" value="MCA9727473.1"/>
    <property type="molecule type" value="Genomic_DNA"/>
</dbReference>
<dbReference type="SUPFAM" id="SSF54593">
    <property type="entry name" value="Glyoxalase/Bleomycin resistance protein/Dihydroxybiphenyl dioxygenase"/>
    <property type="match status" value="1"/>
</dbReference>